<evidence type="ECO:0000313" key="5">
    <source>
        <dbReference type="Proteomes" id="UP001229955"/>
    </source>
</evidence>
<evidence type="ECO:0000313" key="4">
    <source>
        <dbReference type="EMBL" id="WKW13987.1"/>
    </source>
</evidence>
<dbReference type="PROSITE" id="PS51257">
    <property type="entry name" value="PROKAR_LIPOPROTEIN"/>
    <property type="match status" value="1"/>
</dbReference>
<accession>A0AA49JSC3</accession>
<dbReference type="SUPFAM" id="SSF48452">
    <property type="entry name" value="TPR-like"/>
    <property type="match status" value="1"/>
</dbReference>
<protein>
    <recommendedName>
        <fullName evidence="6">RagB/SusD domain-containing protein</fullName>
    </recommendedName>
</protein>
<dbReference type="EMBL" id="CP130612">
    <property type="protein sequence ID" value="WKW11077.1"/>
    <property type="molecule type" value="Genomic_DNA"/>
</dbReference>
<evidence type="ECO:0000256" key="2">
    <source>
        <dbReference type="SAM" id="SignalP"/>
    </source>
</evidence>
<proteinExistence type="predicted"/>
<name>A0AA49JSC3_9BACT</name>
<accession>A0AA49JXQ5</accession>
<feature type="chain" id="PRO_5041366033" description="RagB/SusD domain-containing protein" evidence="2">
    <location>
        <begin position="23"/>
        <end position="518"/>
    </location>
</feature>
<organism evidence="3">
    <name type="scientific">Pseudogemmatithrix spongiicola</name>
    <dbReference type="NCBI Taxonomy" id="3062599"/>
    <lineage>
        <taxon>Bacteria</taxon>
        <taxon>Pseudomonadati</taxon>
        <taxon>Gemmatimonadota</taxon>
        <taxon>Gemmatimonadia</taxon>
        <taxon>Gemmatimonadales</taxon>
        <taxon>Gemmatimonadaceae</taxon>
        <taxon>Pseudogemmatithrix</taxon>
    </lineage>
</organism>
<dbReference type="RefSeq" id="WP_367886780.1">
    <property type="nucleotide sequence ID" value="NZ_CP130612.1"/>
</dbReference>
<keyword evidence="5" id="KW-1185">Reference proteome</keyword>
<dbReference type="EMBL" id="CP130613">
    <property type="protein sequence ID" value="WKW13987.1"/>
    <property type="molecule type" value="Genomic_DNA"/>
</dbReference>
<feature type="signal peptide" evidence="2">
    <location>
        <begin position="1"/>
        <end position="22"/>
    </location>
</feature>
<dbReference type="Gene3D" id="1.25.40.390">
    <property type="match status" value="1"/>
</dbReference>
<sequence length="518" mass="54997">MRTLTRKGIVALGALLALGCNSLDVTNPNAPDASRALSDPDAVEAIAGGTLISFYNTYNGLQAVGPLTTQARSHTASWNNFNMNFYSSVDGDGTRNTRSWQNDPAAAGRTSIEWYWEGYYSVAATAMDVLVAIRNNNLVIGNAARTARAEAVAELMLGAALGQIALNYDKGYFIDENADLGALSYVHRSVLRDSAVAKLQSAAAIATANTFTVPDAWHGDGGDYTNVDIARLANTVAAMTLAYWPRTEAENASVNWAQVATFAAAGLTQDFVFVGDGCASICPMMQSWTNDIFGIRVHTRVANLLDPVTQATPYPDGGNAQPNSPDRRLGDGSFGTADMEGDYGTVARTANAGTDFAWSGYEAFFASRGQYHQSNIGHIRWDASGTQDLNSIYSGYGPVPLIMSAQNDLIHAEALARANTNLTLAATLINRTRVTRGGLSAATAGEGAASLLDKIMYENEIELLSQGASVFYVRRRATNGLLVGTPREMPVPAKELGVKNEALYTWGGSGAANSSPTP</sequence>
<keyword evidence="2" id="KW-0732">Signal</keyword>
<dbReference type="KEGG" id="pspc:Strain318_000312"/>
<evidence type="ECO:0000313" key="3">
    <source>
        <dbReference type="EMBL" id="WKW11077.1"/>
    </source>
</evidence>
<feature type="region of interest" description="Disordered" evidence="1">
    <location>
        <begin position="308"/>
        <end position="334"/>
    </location>
</feature>
<evidence type="ECO:0008006" key="6">
    <source>
        <dbReference type="Google" id="ProtNLM"/>
    </source>
</evidence>
<dbReference type="Proteomes" id="UP001229955">
    <property type="component" value="Chromosome"/>
</dbReference>
<dbReference type="AlphaFoldDB" id="A0AA49JSC3"/>
<gene>
    <name evidence="3" type="ORF">Strain138_000312</name>
    <name evidence="4" type="ORF">Strain318_000312</name>
</gene>
<reference evidence="3" key="1">
    <citation type="submission" date="2023-07" db="EMBL/GenBank/DDBJ databases">
        <authorList>
            <person name="Haufschild T."/>
            <person name="Kallscheuer N."/>
            <person name="Hammer J."/>
            <person name="Kohn T."/>
            <person name="Kabuu M."/>
            <person name="Jogler M."/>
            <person name="Wohfarth N."/>
            <person name="Heuer A."/>
            <person name="Rohde M."/>
            <person name="van Teeseling M.C.F."/>
            <person name="Jogler C."/>
        </authorList>
    </citation>
    <scope>NUCLEOTIDE SEQUENCE</scope>
    <source>
        <strain evidence="3">Strain 138</strain>
        <strain evidence="4">Strain 318</strain>
    </source>
</reference>
<evidence type="ECO:0000256" key="1">
    <source>
        <dbReference type="SAM" id="MobiDB-lite"/>
    </source>
</evidence>
<dbReference type="InterPro" id="IPR011990">
    <property type="entry name" value="TPR-like_helical_dom_sf"/>
</dbReference>